<protein>
    <submittedName>
        <fullName evidence="2">WGR domain protein</fullName>
    </submittedName>
</protein>
<dbReference type="EMBL" id="FWFO01000006">
    <property type="protein sequence ID" value="SLN71351.1"/>
    <property type="molecule type" value="Genomic_DNA"/>
</dbReference>
<keyword evidence="3" id="KW-1185">Reference proteome</keyword>
<proteinExistence type="predicted"/>
<dbReference type="Proteomes" id="UP000193077">
    <property type="component" value="Unassembled WGS sequence"/>
</dbReference>
<reference evidence="2 3" key="1">
    <citation type="submission" date="2017-03" db="EMBL/GenBank/DDBJ databases">
        <authorList>
            <person name="Afonso C.L."/>
            <person name="Miller P.J."/>
            <person name="Scott M.A."/>
            <person name="Spackman E."/>
            <person name="Goraichik I."/>
            <person name="Dimitrov K.M."/>
            <person name="Suarez D.L."/>
            <person name="Swayne D.E."/>
        </authorList>
    </citation>
    <scope>NUCLEOTIDE SEQUENCE [LARGE SCALE GENOMIC DNA]</scope>
    <source>
        <strain evidence="2 3">CECT 7639</strain>
    </source>
</reference>
<evidence type="ECO:0000313" key="3">
    <source>
        <dbReference type="Proteomes" id="UP000193077"/>
    </source>
</evidence>
<dbReference type="AlphaFoldDB" id="A0A1Y5TYM9"/>
<sequence length="83" mass="9374">MQIRLEKINHVKRQSRYCVLSVSETLFGEWCLTKETGPMGTTAGQKSILYMRTREDAVAALTTMKDDKTRSGYAPIPVQLPLL</sequence>
<evidence type="ECO:0000259" key="1">
    <source>
        <dbReference type="PROSITE" id="PS51977"/>
    </source>
</evidence>
<dbReference type="SUPFAM" id="SSF142921">
    <property type="entry name" value="WGR domain-like"/>
    <property type="match status" value="1"/>
</dbReference>
<dbReference type="InterPro" id="IPR008893">
    <property type="entry name" value="WGR_domain"/>
</dbReference>
<dbReference type="PROSITE" id="PS51977">
    <property type="entry name" value="WGR"/>
    <property type="match status" value="1"/>
</dbReference>
<name>A0A1Y5TYM9_9RHOB</name>
<feature type="domain" description="WGR" evidence="1">
    <location>
        <begin position="1"/>
        <end position="83"/>
    </location>
</feature>
<evidence type="ECO:0000313" key="2">
    <source>
        <dbReference type="EMBL" id="SLN71351.1"/>
    </source>
</evidence>
<dbReference type="InterPro" id="IPR049809">
    <property type="entry name" value="YehF/YfeS-like_WGR"/>
</dbReference>
<dbReference type="Pfam" id="PF05406">
    <property type="entry name" value="WGR"/>
    <property type="match status" value="1"/>
</dbReference>
<dbReference type="InterPro" id="IPR036930">
    <property type="entry name" value="WGR_dom_sf"/>
</dbReference>
<organism evidence="2 3">
    <name type="scientific">Falsiruegeria litorea R37</name>
    <dbReference type="NCBI Taxonomy" id="1200284"/>
    <lineage>
        <taxon>Bacteria</taxon>
        <taxon>Pseudomonadati</taxon>
        <taxon>Pseudomonadota</taxon>
        <taxon>Alphaproteobacteria</taxon>
        <taxon>Rhodobacterales</taxon>
        <taxon>Roseobacteraceae</taxon>
        <taxon>Falsiruegeria</taxon>
    </lineage>
</organism>
<dbReference type="CDD" id="cd07996">
    <property type="entry name" value="WGR_MMR_like"/>
    <property type="match status" value="1"/>
</dbReference>
<accession>A0A1Y5TYM9</accession>
<dbReference type="RefSeq" id="WP_165759868.1">
    <property type="nucleotide sequence ID" value="NZ_FWFO01000006.1"/>
</dbReference>
<gene>
    <name evidence="2" type="ORF">TRL7639_04227</name>
</gene>